<name>A0A931AS43_9FIRM</name>
<dbReference type="InterPro" id="IPR004163">
    <property type="entry name" value="CoA_transf_BS"/>
</dbReference>
<dbReference type="RefSeq" id="WP_270454066.1">
    <property type="nucleotide sequence ID" value="NZ_JADPIE010000004.1"/>
</dbReference>
<evidence type="ECO:0000313" key="5">
    <source>
        <dbReference type="EMBL" id="MBF8437119.1"/>
    </source>
</evidence>
<dbReference type="AlphaFoldDB" id="A0A931AS43"/>
<organism evidence="5 6">
    <name type="scientific">Halonatronomonas betaini</name>
    <dbReference type="NCBI Taxonomy" id="2778430"/>
    <lineage>
        <taxon>Bacteria</taxon>
        <taxon>Bacillati</taxon>
        <taxon>Bacillota</taxon>
        <taxon>Clostridia</taxon>
        <taxon>Halanaerobiales</taxon>
        <taxon>Halarsenatibacteraceae</taxon>
        <taxon>Halonatronomonas</taxon>
    </lineage>
</organism>
<sequence length="520" mass="56262">MVRKDKVVSVEQACQLIEDNSTVAVGGFVGFGHPEEITSNLEQRFLDEGKPENLTVVYAAGQGDGRDRGMNHLAYEGLIKRVVGGHWGLAPKLGTLVIEEKIEGYNFPQGVITHLFRDIAAGKPGTITHVGLKTLADPRVQGGKLNEKTTEDLIELMEIDGEEYLRYKPFPIDVAIIRGTTADEKGNITMEKEALTLESLPMAQAAKNSGGIVIAQVERIASNESLNPKDVKIPGLLVDYVVETEDMDNHHQSFGEEYNPAYTGEIKVPLGSLEPLPLDERKIVARRATMELVPDAVVNLGFGMPEGVAAVASEEGVNEEMKLTVEAGPIGGVPAGGLNFGAATNPEAIIDQPNMFDFYDGGGIDVAFLGLAQVDQIGNVNVSRFGPKIAGVGGFVNITQNAEKVVYCGTFTAKGLELELTDGKLNIKQEGEITKFINDVEQISFSGEYAIEEGQEIIYITERAVFELNSRGLVLTEIAPGVDLEEDILAQMEFKPAIADDLKEMDSALFKPEKMGLEIN</sequence>
<dbReference type="GO" id="GO:0046952">
    <property type="term" value="P:ketone body catabolic process"/>
    <property type="evidence" value="ECO:0007669"/>
    <property type="project" value="InterPro"/>
</dbReference>
<reference evidence="5" key="1">
    <citation type="submission" date="2020-11" db="EMBL/GenBank/DDBJ databases">
        <title>Halonatronomonas betainensis gen. nov., sp. nov. a novel haloalkaliphilic representative of the family Halanaerobiacae capable of betaine degradation.</title>
        <authorList>
            <person name="Boltyanskaya Y."/>
            <person name="Kevbrin V."/>
            <person name="Detkova E."/>
            <person name="Grouzdev D.S."/>
            <person name="Koziaeva V."/>
            <person name="Zhilina T."/>
        </authorList>
    </citation>
    <scope>NUCLEOTIDE SEQUENCE</scope>
    <source>
        <strain evidence="5">Z-7014</strain>
    </source>
</reference>
<dbReference type="InterPro" id="IPR004165">
    <property type="entry name" value="CoA_trans_fam_I"/>
</dbReference>
<dbReference type="Gene3D" id="3.40.1080.10">
    <property type="entry name" value="Glutaconate Coenzyme A-transferase"/>
    <property type="match status" value="2"/>
</dbReference>
<dbReference type="SMART" id="SM00882">
    <property type="entry name" value="CoA_trans"/>
    <property type="match status" value="1"/>
</dbReference>
<keyword evidence="6" id="KW-1185">Reference proteome</keyword>
<protein>
    <submittedName>
        <fullName evidence="5">Acyl CoA:acetate/3-ketoacid CoA transferase</fullName>
    </submittedName>
</protein>
<dbReference type="EMBL" id="JADPIE010000004">
    <property type="protein sequence ID" value="MBF8437119.1"/>
    <property type="molecule type" value="Genomic_DNA"/>
</dbReference>
<dbReference type="SUPFAM" id="SSF100950">
    <property type="entry name" value="NagB/RpiA/CoA transferase-like"/>
    <property type="match status" value="2"/>
</dbReference>
<evidence type="ECO:0000256" key="1">
    <source>
        <dbReference type="ARBA" id="ARBA00007154"/>
    </source>
</evidence>
<dbReference type="Proteomes" id="UP000621436">
    <property type="component" value="Unassembled WGS sequence"/>
</dbReference>
<dbReference type="Pfam" id="PF01144">
    <property type="entry name" value="CoA_trans"/>
    <property type="match status" value="1"/>
</dbReference>
<evidence type="ECO:0000256" key="2">
    <source>
        <dbReference type="ARBA" id="ARBA00022679"/>
    </source>
</evidence>
<dbReference type="GO" id="GO:0008410">
    <property type="term" value="F:CoA-transferase activity"/>
    <property type="evidence" value="ECO:0007669"/>
    <property type="project" value="InterPro"/>
</dbReference>
<feature type="active site" description="5-glutamyl coenzyme A thioester intermediate" evidence="4">
    <location>
        <position position="326"/>
    </location>
</feature>
<evidence type="ECO:0000313" key="6">
    <source>
        <dbReference type="Proteomes" id="UP000621436"/>
    </source>
</evidence>
<comment type="similarity">
    <text evidence="1 3">Belongs to the 3-oxoacid CoA-transferase family.</text>
</comment>
<dbReference type="PANTHER" id="PTHR43293:SF1">
    <property type="entry name" value="ACETATE COA-TRANSFERASE YDIF"/>
    <property type="match status" value="1"/>
</dbReference>
<evidence type="ECO:0000256" key="3">
    <source>
        <dbReference type="PIRNR" id="PIRNR000858"/>
    </source>
</evidence>
<dbReference type="InterPro" id="IPR037171">
    <property type="entry name" value="NagB/RpiA_transferase-like"/>
</dbReference>
<dbReference type="PANTHER" id="PTHR43293">
    <property type="entry name" value="ACETATE COA-TRANSFERASE YDIF"/>
    <property type="match status" value="1"/>
</dbReference>
<accession>A0A931AS43</accession>
<gene>
    <name evidence="5" type="ORF">I0Q91_08525</name>
</gene>
<dbReference type="InterPro" id="IPR014388">
    <property type="entry name" value="3-oxoacid_CoA-transferase"/>
</dbReference>
<keyword evidence="2 3" id="KW-0808">Transferase</keyword>
<dbReference type="PIRSF" id="PIRSF000858">
    <property type="entry name" value="SCOT-t"/>
    <property type="match status" value="1"/>
</dbReference>
<comment type="caution">
    <text evidence="5">The sequence shown here is derived from an EMBL/GenBank/DDBJ whole genome shotgun (WGS) entry which is preliminary data.</text>
</comment>
<evidence type="ECO:0000256" key="4">
    <source>
        <dbReference type="PIRSR" id="PIRSR000858-1"/>
    </source>
</evidence>
<proteinExistence type="inferred from homology"/>
<dbReference type="PROSITE" id="PS01273">
    <property type="entry name" value="COA_TRANSF_1"/>
    <property type="match status" value="1"/>
</dbReference>